<feature type="domain" description="Piwi" evidence="1">
    <location>
        <begin position="43"/>
        <end position="131"/>
    </location>
</feature>
<evidence type="ECO:0000313" key="2">
    <source>
        <dbReference type="EMBL" id="ERN13112.1"/>
    </source>
</evidence>
<dbReference type="InterPro" id="IPR003165">
    <property type="entry name" value="Piwi"/>
</dbReference>
<dbReference type="Pfam" id="PF02171">
    <property type="entry name" value="Piwi"/>
    <property type="match status" value="1"/>
</dbReference>
<dbReference type="Gramene" id="ERN13112">
    <property type="protein sequence ID" value="ERN13112"/>
    <property type="gene ID" value="AMTR_s00040p00171480"/>
</dbReference>
<dbReference type="PROSITE" id="PS50822">
    <property type="entry name" value="PIWI"/>
    <property type="match status" value="1"/>
</dbReference>
<dbReference type="STRING" id="13333.W1PSW0"/>
<accession>W1PSW0</accession>
<dbReference type="HOGENOM" id="CLU_1930367_0_0_1"/>
<dbReference type="PANTHER" id="PTHR22891">
    <property type="entry name" value="EUKARYOTIC TRANSLATION INITIATION FACTOR 2C"/>
    <property type="match status" value="1"/>
</dbReference>
<dbReference type="InterPro" id="IPR036397">
    <property type="entry name" value="RNaseH_sf"/>
</dbReference>
<dbReference type="eggNOG" id="KOG1041">
    <property type="taxonomic scope" value="Eukaryota"/>
</dbReference>
<proteinExistence type="predicted"/>
<evidence type="ECO:0000259" key="1">
    <source>
        <dbReference type="PROSITE" id="PS50822"/>
    </source>
</evidence>
<dbReference type="InterPro" id="IPR012337">
    <property type="entry name" value="RNaseH-like_sf"/>
</dbReference>
<name>W1PSW0_AMBTC</name>
<organism evidence="2 3">
    <name type="scientific">Amborella trichopoda</name>
    <dbReference type="NCBI Taxonomy" id="13333"/>
    <lineage>
        <taxon>Eukaryota</taxon>
        <taxon>Viridiplantae</taxon>
        <taxon>Streptophyta</taxon>
        <taxon>Embryophyta</taxon>
        <taxon>Tracheophyta</taxon>
        <taxon>Spermatophyta</taxon>
        <taxon>Magnoliopsida</taxon>
        <taxon>Amborellales</taxon>
        <taxon>Amborellaceae</taxon>
        <taxon>Amborella</taxon>
    </lineage>
</organism>
<dbReference type="SUPFAM" id="SSF53098">
    <property type="entry name" value="Ribonuclease H-like"/>
    <property type="match status" value="1"/>
</dbReference>
<dbReference type="Proteomes" id="UP000017836">
    <property type="component" value="Unassembled WGS sequence"/>
</dbReference>
<keyword evidence="3" id="KW-1185">Reference proteome</keyword>
<dbReference type="EMBL" id="KI392591">
    <property type="protein sequence ID" value="ERN13112.1"/>
    <property type="molecule type" value="Genomic_DNA"/>
</dbReference>
<protein>
    <recommendedName>
        <fullName evidence="1">Piwi domain-containing protein</fullName>
    </recommendedName>
</protein>
<gene>
    <name evidence="2" type="ORF">AMTR_s00040p00171480</name>
</gene>
<sequence length="131" mass="15106">MPRPGGAVWPSTTPCQPKCPECLRTRSQPYSWGRMSPTPTLSTITAPLNSMNWPSPNKYASRMWSQTHNQEIIEDLGQMVEELLLDFYREVNKMPKRILFFRDGVSETQFYTVLHEELLAIRAAYSPVEVE</sequence>
<dbReference type="Gene3D" id="3.30.420.10">
    <property type="entry name" value="Ribonuclease H-like superfamily/Ribonuclease H"/>
    <property type="match status" value="1"/>
</dbReference>
<dbReference type="AlphaFoldDB" id="W1PSW0"/>
<evidence type="ECO:0000313" key="3">
    <source>
        <dbReference type="Proteomes" id="UP000017836"/>
    </source>
</evidence>
<reference evidence="3" key="1">
    <citation type="journal article" date="2013" name="Science">
        <title>The Amborella genome and the evolution of flowering plants.</title>
        <authorList>
            <consortium name="Amborella Genome Project"/>
        </authorList>
    </citation>
    <scope>NUCLEOTIDE SEQUENCE [LARGE SCALE GENOMIC DNA]</scope>
</reference>
<dbReference type="GO" id="GO:0003676">
    <property type="term" value="F:nucleic acid binding"/>
    <property type="evidence" value="ECO:0007669"/>
    <property type="project" value="InterPro"/>
</dbReference>